<evidence type="ECO:0000256" key="12">
    <source>
        <dbReference type="ARBA" id="ARBA00023098"/>
    </source>
</evidence>
<dbReference type="InterPro" id="IPR013021">
    <property type="entry name" value="Myo-inos-1-P_Synthase_GAPDH"/>
</dbReference>
<dbReference type="STRING" id="5722.A2F414"/>
<dbReference type="UniPathway" id="UPA00823">
    <property type="reaction ID" value="UER00787"/>
</dbReference>
<dbReference type="InterPro" id="IPR002587">
    <property type="entry name" value="Myo-inos-1-P_Synthase"/>
</dbReference>
<dbReference type="FunFam" id="3.40.50.720:FF:000334">
    <property type="entry name" value="Inositol-3-phosphate synthase"/>
    <property type="match status" value="1"/>
</dbReference>
<dbReference type="InParanoid" id="A2F414"/>
<keyword evidence="11" id="KW-0520">NAD</keyword>
<keyword evidence="15" id="KW-1208">Phospholipid metabolism</keyword>
<evidence type="ECO:0000256" key="7">
    <source>
        <dbReference type="ARBA" id="ARBA00012125"/>
    </source>
</evidence>
<dbReference type="SUPFAM" id="SSF51735">
    <property type="entry name" value="NAD(P)-binding Rossmann-fold domains"/>
    <property type="match status" value="1"/>
</dbReference>
<dbReference type="SMR" id="A2F414"/>
<keyword evidence="10" id="KW-0398">Inositol biosynthesis</keyword>
<dbReference type="InterPro" id="IPR036291">
    <property type="entry name" value="NAD(P)-bd_dom_sf"/>
</dbReference>
<sequence>MLANEFSVDAPNVTIKGEEMISHYDYHTSHVVAGADGIKIVPETKKFEFKTDLHVPKTGVMLIGWGGNNGTTLTSGVYANKHGLVWDTKRGEVKANYHGSLTQCATTYLGQDEKGTTYVAPFKALLPMVNPNDLVIGGWDISKLNIYESARRAHVMEPAMLIQLKDELEKMHPLPAVFDLNFVAPNQKDRADNVIPDNKWEQLETVRKQMRDFKEQNKLEKLIILWTANTERYCEVKEGVHMTPEQLLQAIKNNDPEISPSTIYATAAILEHIPYINGSPQNTFVPGLIQLAEREDVAIMGDDFKTGQTKFKSVMADFLISSGLKLTAVVSYNHLGNNDGLNLDFEKCFRSKQISKSSVIDDMVGYNPILYPNGEHPDHVVVIKYVPSVGDSKRALDEYDSDIFCGGKNIISVHNTCEDSLLAAPLMLDLIILMELFTRVQLKDETMKDFHHMNAVYSVLSFLLKAPRTPTGTPVINSLFQQRACMENILRATRGLQPLNNMHLEWKMPKNQ</sequence>
<evidence type="ECO:0000256" key="4">
    <source>
        <dbReference type="ARBA" id="ARBA00005117"/>
    </source>
</evidence>
<evidence type="ECO:0000256" key="6">
    <source>
        <dbReference type="ARBA" id="ARBA00011881"/>
    </source>
</evidence>
<dbReference type="OMA" id="FIMGAPN"/>
<comment type="cofactor">
    <cofactor evidence="2">
        <name>NAD(+)</name>
        <dbReference type="ChEBI" id="CHEBI:57540"/>
    </cofactor>
</comment>
<keyword evidence="14" id="KW-0413">Isomerase</keyword>
<evidence type="ECO:0000256" key="2">
    <source>
        <dbReference type="ARBA" id="ARBA00001911"/>
    </source>
</evidence>
<evidence type="ECO:0000256" key="10">
    <source>
        <dbReference type="ARBA" id="ARBA00022550"/>
    </source>
</evidence>
<dbReference type="eggNOG" id="KOG0693">
    <property type="taxonomic scope" value="Eukaryota"/>
</dbReference>
<evidence type="ECO:0000256" key="15">
    <source>
        <dbReference type="ARBA" id="ARBA00023264"/>
    </source>
</evidence>
<reference evidence="18" key="1">
    <citation type="submission" date="2006-10" db="EMBL/GenBank/DDBJ databases">
        <authorList>
            <person name="Amadeo P."/>
            <person name="Zhao Q."/>
            <person name="Wortman J."/>
            <person name="Fraser-Liggett C."/>
            <person name="Carlton J."/>
        </authorList>
    </citation>
    <scope>NUCLEOTIDE SEQUENCE</scope>
    <source>
        <strain evidence="18">G3</strain>
    </source>
</reference>
<dbReference type="EC" id="5.5.1.4" evidence="7"/>
<evidence type="ECO:0000256" key="8">
    <source>
        <dbReference type="ARBA" id="ARBA00022490"/>
    </source>
</evidence>
<comment type="pathway">
    <text evidence="4">Polyol metabolism; myo-inositol biosynthesis; myo-inositol from D-glucose 6-phosphate: step 1/2.</text>
</comment>
<evidence type="ECO:0000313" key="19">
    <source>
        <dbReference type="Proteomes" id="UP000001542"/>
    </source>
</evidence>
<accession>A2F414</accession>
<evidence type="ECO:0000256" key="13">
    <source>
        <dbReference type="ARBA" id="ARBA00023209"/>
    </source>
</evidence>
<dbReference type="PANTHER" id="PTHR11510">
    <property type="entry name" value="MYO-INOSITOL-1 PHOSPHATE SYNTHASE"/>
    <property type="match status" value="1"/>
</dbReference>
<comment type="catalytic activity">
    <reaction evidence="1">
        <text>D-glucose 6-phosphate = 1D-myo-inositol 3-phosphate</text>
        <dbReference type="Rhea" id="RHEA:10716"/>
        <dbReference type="ChEBI" id="CHEBI:58401"/>
        <dbReference type="ChEBI" id="CHEBI:61548"/>
        <dbReference type="EC" id="5.5.1.4"/>
    </reaction>
</comment>
<dbReference type="FunFam" id="3.40.50.720:FF:000069">
    <property type="entry name" value="Inositol-3-phosphate synthase 1"/>
    <property type="match status" value="1"/>
</dbReference>
<evidence type="ECO:0000256" key="5">
    <source>
        <dbReference type="ARBA" id="ARBA00010813"/>
    </source>
</evidence>
<dbReference type="GO" id="GO:0006021">
    <property type="term" value="P:inositol biosynthetic process"/>
    <property type="evidence" value="ECO:0000318"/>
    <property type="project" value="GO_Central"/>
</dbReference>
<dbReference type="Gene3D" id="3.40.50.720">
    <property type="entry name" value="NAD(P)-binding Rossmann-like Domain"/>
    <property type="match status" value="2"/>
</dbReference>
<dbReference type="Pfam" id="PF07994">
    <property type="entry name" value="NAD_binding_5"/>
    <property type="match status" value="1"/>
</dbReference>
<keyword evidence="13" id="KW-0594">Phospholipid biosynthesis</keyword>
<dbReference type="VEuPathDB" id="TrichDB:TVAGG3_0227290"/>
<evidence type="ECO:0000256" key="1">
    <source>
        <dbReference type="ARBA" id="ARBA00000113"/>
    </source>
</evidence>
<evidence type="ECO:0000256" key="3">
    <source>
        <dbReference type="ARBA" id="ARBA00004496"/>
    </source>
</evidence>
<proteinExistence type="inferred from homology"/>
<dbReference type="KEGG" id="tva:4758187"/>
<dbReference type="OrthoDB" id="2887at2759"/>
<dbReference type="RefSeq" id="XP_001313297.1">
    <property type="nucleotide sequence ID" value="XM_001313296.1"/>
</dbReference>
<evidence type="ECO:0000259" key="17">
    <source>
        <dbReference type="Pfam" id="PF01658"/>
    </source>
</evidence>
<evidence type="ECO:0000256" key="11">
    <source>
        <dbReference type="ARBA" id="ARBA00023027"/>
    </source>
</evidence>
<evidence type="ECO:0000313" key="18">
    <source>
        <dbReference type="EMBL" id="EAY00368.1"/>
    </source>
</evidence>
<dbReference type="EMBL" id="DS113604">
    <property type="protein sequence ID" value="EAY00368.1"/>
    <property type="molecule type" value="Genomic_DNA"/>
</dbReference>
<dbReference type="VEuPathDB" id="TrichDB:TVAG_407170"/>
<dbReference type="AlphaFoldDB" id="A2F414"/>
<organism evidence="18 19">
    <name type="scientific">Trichomonas vaginalis (strain ATCC PRA-98 / G3)</name>
    <dbReference type="NCBI Taxonomy" id="412133"/>
    <lineage>
        <taxon>Eukaryota</taxon>
        <taxon>Metamonada</taxon>
        <taxon>Parabasalia</taxon>
        <taxon>Trichomonadida</taxon>
        <taxon>Trichomonadidae</taxon>
        <taxon>Trichomonas</taxon>
    </lineage>
</organism>
<keyword evidence="19" id="KW-1185">Reference proteome</keyword>
<comment type="subcellular location">
    <subcellularLocation>
        <location evidence="3">Cytoplasm</location>
    </subcellularLocation>
</comment>
<dbReference type="GO" id="GO:0008654">
    <property type="term" value="P:phospholipid biosynthetic process"/>
    <property type="evidence" value="ECO:0007669"/>
    <property type="project" value="UniProtKB-KW"/>
</dbReference>
<dbReference type="Pfam" id="PF01658">
    <property type="entry name" value="Inos-1-P_synth"/>
    <property type="match status" value="1"/>
</dbReference>
<reference evidence="18" key="2">
    <citation type="journal article" date="2007" name="Science">
        <title>Draft genome sequence of the sexually transmitted pathogen Trichomonas vaginalis.</title>
        <authorList>
            <person name="Carlton J.M."/>
            <person name="Hirt R.P."/>
            <person name="Silva J.C."/>
            <person name="Delcher A.L."/>
            <person name="Schatz M."/>
            <person name="Zhao Q."/>
            <person name="Wortman J.R."/>
            <person name="Bidwell S.L."/>
            <person name="Alsmark U.C.M."/>
            <person name="Besteiro S."/>
            <person name="Sicheritz-Ponten T."/>
            <person name="Noel C.J."/>
            <person name="Dacks J.B."/>
            <person name="Foster P.G."/>
            <person name="Simillion C."/>
            <person name="Van de Peer Y."/>
            <person name="Miranda-Saavedra D."/>
            <person name="Barton G.J."/>
            <person name="Westrop G.D."/>
            <person name="Mueller S."/>
            <person name="Dessi D."/>
            <person name="Fiori P.L."/>
            <person name="Ren Q."/>
            <person name="Paulsen I."/>
            <person name="Zhang H."/>
            <person name="Bastida-Corcuera F.D."/>
            <person name="Simoes-Barbosa A."/>
            <person name="Brown M.T."/>
            <person name="Hayes R.D."/>
            <person name="Mukherjee M."/>
            <person name="Okumura C.Y."/>
            <person name="Schneider R."/>
            <person name="Smith A.J."/>
            <person name="Vanacova S."/>
            <person name="Villalvazo M."/>
            <person name="Haas B.J."/>
            <person name="Pertea M."/>
            <person name="Feldblyum T.V."/>
            <person name="Utterback T.R."/>
            <person name="Shu C.L."/>
            <person name="Osoegawa K."/>
            <person name="de Jong P.J."/>
            <person name="Hrdy I."/>
            <person name="Horvathova L."/>
            <person name="Zubacova Z."/>
            <person name="Dolezal P."/>
            <person name="Malik S.B."/>
            <person name="Logsdon J.M. Jr."/>
            <person name="Henze K."/>
            <person name="Gupta A."/>
            <person name="Wang C.C."/>
            <person name="Dunne R.L."/>
            <person name="Upcroft J.A."/>
            <person name="Upcroft P."/>
            <person name="White O."/>
            <person name="Salzberg S.L."/>
            <person name="Tang P."/>
            <person name="Chiu C.-H."/>
            <person name="Lee Y.-S."/>
            <person name="Embley T.M."/>
            <person name="Coombs G.H."/>
            <person name="Mottram J.C."/>
            <person name="Tachezy J."/>
            <person name="Fraser-Liggett C.M."/>
            <person name="Johnson P.J."/>
        </authorList>
    </citation>
    <scope>NUCLEOTIDE SEQUENCE [LARGE SCALE GENOMIC DNA]</scope>
    <source>
        <strain evidence="18">G3</strain>
    </source>
</reference>
<evidence type="ECO:0000256" key="16">
    <source>
        <dbReference type="ARBA" id="ARBA00070063"/>
    </source>
</evidence>
<evidence type="ECO:0000256" key="9">
    <source>
        <dbReference type="ARBA" id="ARBA00022516"/>
    </source>
</evidence>
<dbReference type="Proteomes" id="UP000001542">
    <property type="component" value="Unassembled WGS sequence"/>
</dbReference>
<dbReference type="GO" id="GO:0004512">
    <property type="term" value="F:inositol-3-phosphate synthase activity"/>
    <property type="evidence" value="ECO:0000318"/>
    <property type="project" value="GO_Central"/>
</dbReference>
<comment type="subunit">
    <text evidence="6">Homotetramer.</text>
</comment>
<evidence type="ECO:0000256" key="14">
    <source>
        <dbReference type="ARBA" id="ARBA00023235"/>
    </source>
</evidence>
<name>A2F414_TRIV3</name>
<gene>
    <name evidence="18" type="ORF">TVAG_407170</name>
</gene>
<dbReference type="SUPFAM" id="SSF55347">
    <property type="entry name" value="Glyceraldehyde-3-phosphate dehydrogenase-like, C-terminal domain"/>
    <property type="match status" value="1"/>
</dbReference>
<feature type="domain" description="Myo-inositol-1-phosphate synthase GAPDH-like" evidence="17">
    <location>
        <begin position="307"/>
        <end position="420"/>
    </location>
</feature>
<comment type="similarity">
    <text evidence="5">Belongs to the myo-inositol 1-phosphate synthase family.</text>
</comment>
<dbReference type="GO" id="GO:0005737">
    <property type="term" value="C:cytoplasm"/>
    <property type="evidence" value="ECO:0000318"/>
    <property type="project" value="GO_Central"/>
</dbReference>
<keyword evidence="8" id="KW-0963">Cytoplasm</keyword>
<protein>
    <recommendedName>
        <fullName evidence="16">Inositol-3-phosphate synthase</fullName>
        <ecNumber evidence="7">5.5.1.4</ecNumber>
    </recommendedName>
</protein>
<keyword evidence="9" id="KW-0444">Lipid biosynthesis</keyword>
<dbReference type="PIRSF" id="PIRSF015578">
    <property type="entry name" value="Myoinos-ppht_syn"/>
    <property type="match status" value="1"/>
</dbReference>
<keyword evidence="12" id="KW-0443">Lipid metabolism</keyword>